<comment type="caution">
    <text evidence="2">The sequence shown here is derived from an EMBL/GenBank/DDBJ whole genome shotgun (WGS) entry which is preliminary data.</text>
</comment>
<dbReference type="AlphaFoldDB" id="A0A8H8TPU7"/>
<dbReference type="SUPFAM" id="SSF56672">
    <property type="entry name" value="DNA/RNA polymerases"/>
    <property type="match status" value="1"/>
</dbReference>
<gene>
    <name evidence="2" type="ORF">UBRO2_01783</name>
</gene>
<proteinExistence type="predicted"/>
<reference evidence="2" key="1">
    <citation type="submission" date="2018-08" db="EMBL/GenBank/DDBJ databases">
        <authorList>
            <person name="Guldener U."/>
        </authorList>
    </citation>
    <scope>NUCLEOTIDE SEQUENCE</scope>
    <source>
        <strain evidence="2">UB2</strain>
    </source>
</reference>
<evidence type="ECO:0000256" key="1">
    <source>
        <dbReference type="SAM" id="MobiDB-lite"/>
    </source>
</evidence>
<dbReference type="InterPro" id="IPR052055">
    <property type="entry name" value="Hepadnavirus_pol/RT"/>
</dbReference>
<dbReference type="InterPro" id="IPR043502">
    <property type="entry name" value="DNA/RNA_pol_sf"/>
</dbReference>
<accession>A0A8H8TPU7</accession>
<keyword evidence="3" id="KW-1185">Reference proteome</keyword>
<evidence type="ECO:0008006" key="4">
    <source>
        <dbReference type="Google" id="ProtNLM"/>
    </source>
</evidence>
<dbReference type="PANTHER" id="PTHR33050">
    <property type="entry name" value="REVERSE TRANSCRIPTASE DOMAIN-CONTAINING PROTEIN"/>
    <property type="match status" value="1"/>
</dbReference>
<evidence type="ECO:0000313" key="3">
    <source>
        <dbReference type="Proteomes" id="UP000658997"/>
    </source>
</evidence>
<dbReference type="PANTHER" id="PTHR33050:SF7">
    <property type="entry name" value="RIBONUCLEASE H"/>
    <property type="match status" value="1"/>
</dbReference>
<organism evidence="2 3">
    <name type="scientific">Ustilago bromivora</name>
    <dbReference type="NCBI Taxonomy" id="307758"/>
    <lineage>
        <taxon>Eukaryota</taxon>
        <taxon>Fungi</taxon>
        <taxon>Dikarya</taxon>
        <taxon>Basidiomycota</taxon>
        <taxon>Ustilaginomycotina</taxon>
        <taxon>Ustilaginomycetes</taxon>
        <taxon>Ustilaginales</taxon>
        <taxon>Ustilaginaceae</taxon>
        <taxon>Ustilago</taxon>
    </lineage>
</organism>
<sequence>MAPDLGPAQRPPPLQGSAQHIDGPTGPPNISTPLLQGLARLIGDSASMLDLGTPLLQGSAQSVVMPAGLGGTRTPPLQGLAQLFNLVPAALDVPSADWCLSLLLNAWSHDPGPCPNTAFAGNVFDPASQPTRHSCMQECAFAWSTLLSLYPDPIYRCQLLGMTEHGCLLGYDGLLCDADHRSDNLPISSAGHSHLHRQIDACLAEGHLSVIPAGTNLVELPIGVVPKPHSTKLHTIHHLSHSHQLTAAALPSINTGISPGFIRIQYKGLQDLLAFVSQNPGCLLWKGDLEDAFWHIVTAECDMHLLVFSYNSICYCKNALTFGGSSSPWLFNLVAEFLHWLVMACLPANWPVNHYLDYTFGTIPASHTMHTLLPIHTLALAVNALGLRLSPKKTFSTSTKLEVLAAHIWTNACPKGYGSYLGLNTSPTAIFAKTIPHHHRKKNIHFLEALTVLEALQLFLPHWSGPTLVMVHVDNKNIEHGLRSGCSHDLLTQCLLQEIFGLCLKHNLTIQPHPSASDISGSAHPVFQPQASNCWSGLPTSPALVALSTRPSTGSVPSNPTMWTLASTPQVLLTMGKMANLFPQDCLILQAAFALAFACFLCSGELVWDHGTNCATILTVSSVKWASDHVVLTLPTSKTDPFWQGVHVIAPEVGGVECLVARLQHLSHSRPPSAPLFGLGPSGLDPLPRSTFITILRHAIQDCGLPVSQYAGHLGVAAQCLHCRHPVTRPVELRLPPPLH</sequence>
<evidence type="ECO:0000313" key="2">
    <source>
        <dbReference type="EMBL" id="SYW77324.1"/>
    </source>
</evidence>
<dbReference type="Proteomes" id="UP000658997">
    <property type="component" value="Unassembled WGS sequence"/>
</dbReference>
<protein>
    <recommendedName>
        <fullName evidence="4">Reverse transcriptase domain-containing protein</fullName>
    </recommendedName>
</protein>
<dbReference type="EMBL" id="ULHB01000025">
    <property type="protein sequence ID" value="SYW77324.1"/>
    <property type="molecule type" value="Genomic_DNA"/>
</dbReference>
<name>A0A8H8TPU7_9BASI</name>
<feature type="region of interest" description="Disordered" evidence="1">
    <location>
        <begin position="1"/>
        <end position="30"/>
    </location>
</feature>